<dbReference type="GO" id="GO:0005789">
    <property type="term" value="C:endoplasmic reticulum membrane"/>
    <property type="evidence" value="ECO:0007669"/>
    <property type="project" value="UniProtKB-SubCell"/>
</dbReference>
<sequence>MSEETDSESNLTQNDSFPVVFLRHKLGIKSEDRYMIDMALALKNFGHRVTFFTTKLDNLECFEEIDPIRGCLPVLHSGWWIPDSILGMFRRTMVFLKSLWLVMRMIFVPPAPKPKVIILDVHPLGLTFLKVLSKYRTIFIQHFPMIQALDISEYRHLNPRYEVANALNHATEIIVQTSCLAQVFRHLYPNCKKQLRILCPCVDVGLWNEPSANLSRIIPDLPRNAIMFVVFGDYRKRSNFKLALDSLEYLLRMLEDPIKEDIHMIIAGHCSEKSNEQLQYYQELVEVTSEKSYGAQVTFLRQLPTLHKKTLIENCVAVVHPVKNDLYPGPLLAAMSLGKPVIAVNSGFPSEIVTHRISGILVDPLPEKFAAAMYKLATKPIVQHFIGQMAKDTFRSHFTFQNFSRKLHSVVTNSRKLSIDNM</sequence>
<dbReference type="GeneID" id="108740606"/>
<dbReference type="Gene3D" id="3.40.50.2000">
    <property type="entry name" value="Glycogen Phosphorylase B"/>
    <property type="match status" value="1"/>
</dbReference>
<protein>
    <recommendedName>
        <fullName evidence="10">Alpha-1,3/1,6-mannosyltransferase ALG2</fullName>
        <ecNumber evidence="10">2.4.1.132</ecNumber>
        <ecNumber evidence="10">2.4.1.257</ecNumber>
    </recommendedName>
    <alternativeName>
        <fullName evidence="10">GDP-Man:Man(1)GlcNAc(2)-PP-Dol alpha-1,3-mannosyltransferase</fullName>
    </alternativeName>
</protein>
<evidence type="ECO:0000256" key="5">
    <source>
        <dbReference type="ARBA" id="ARBA00022824"/>
    </source>
</evidence>
<dbReference type="Pfam" id="PF13439">
    <property type="entry name" value="Glyco_transf_4"/>
    <property type="match status" value="1"/>
</dbReference>
<dbReference type="KEGG" id="apln:108740606"/>
<accession>A0A1W4XDQ1</accession>
<dbReference type="OrthoDB" id="448893at2759"/>
<dbReference type="PANTHER" id="PTHR45918">
    <property type="entry name" value="ALPHA-1,3/1,6-MANNOSYLTRANSFERASE ALG2"/>
    <property type="match status" value="1"/>
</dbReference>
<keyword evidence="3 10" id="KW-0808">Transferase</keyword>
<evidence type="ECO:0000256" key="4">
    <source>
        <dbReference type="ARBA" id="ARBA00022692"/>
    </source>
</evidence>
<name>A0A1W4XDQ1_AGRPL</name>
<dbReference type="STRING" id="224129.A0A1W4XDQ1"/>
<dbReference type="Proteomes" id="UP000192223">
    <property type="component" value="Unplaced"/>
</dbReference>
<dbReference type="UniPathway" id="UPA00378"/>
<keyword evidence="13" id="KW-1185">Reference proteome</keyword>
<evidence type="ECO:0000256" key="1">
    <source>
        <dbReference type="ARBA" id="ARBA00004922"/>
    </source>
</evidence>
<keyword evidence="5" id="KW-0256">Endoplasmic reticulum</keyword>
<dbReference type="EC" id="2.4.1.132" evidence="10"/>
<comment type="pathway">
    <text evidence="1 10">Protein modification; protein glycosylation.</text>
</comment>
<dbReference type="PANTHER" id="PTHR45918:SF1">
    <property type="entry name" value="ALPHA-1,3_1,6-MANNOSYLTRANSFERASE ALG2"/>
    <property type="match status" value="1"/>
</dbReference>
<feature type="domain" description="Glycosyltransferase subfamily 4-like N-terminal" evidence="12">
    <location>
        <begin position="33"/>
        <end position="204"/>
    </location>
</feature>
<evidence type="ECO:0000256" key="10">
    <source>
        <dbReference type="RuleBase" id="RU367136"/>
    </source>
</evidence>
<proteinExistence type="inferred from homology"/>
<dbReference type="RefSeq" id="XP_025836397.1">
    <property type="nucleotide sequence ID" value="XM_025980612.1"/>
</dbReference>
<comment type="catalytic activity">
    <reaction evidence="8 10">
        <text>a beta-D-Man-(1-&gt;4)-beta-D-GlcNAc-(1-&gt;4)-alpha-D-GlcNAc-diphospho-di-trans,poly-cis-dolichol + GDP-alpha-D-mannose = an alpha-D-Man-(1-&gt;3)-beta-D-Man-(1-&gt;4)-beta-D-GlcNAc-(1-&gt;4)-alpha-D-GlcNAc-diphospho-di-trans,poly-cis-dolichol + GDP + H(+)</text>
        <dbReference type="Rhea" id="RHEA:29515"/>
        <dbReference type="Rhea" id="RHEA-COMP:19511"/>
        <dbReference type="Rhea" id="RHEA-COMP:19513"/>
        <dbReference type="ChEBI" id="CHEBI:15378"/>
        <dbReference type="ChEBI" id="CHEBI:57527"/>
        <dbReference type="ChEBI" id="CHEBI:58189"/>
        <dbReference type="ChEBI" id="CHEBI:58472"/>
        <dbReference type="ChEBI" id="CHEBI:132510"/>
        <dbReference type="EC" id="2.4.1.132"/>
    </reaction>
    <physiologicalReaction direction="left-to-right" evidence="8 10">
        <dbReference type="Rhea" id="RHEA:29516"/>
    </physiologicalReaction>
</comment>
<dbReference type="RefSeq" id="XP_018330480.1">
    <property type="nucleotide sequence ID" value="XM_018474978.1"/>
</dbReference>
<comment type="function">
    <text evidence="10">Mannosylates Man(2)GlcNAc(2)-dolichol diphosphate and Man(1)GlcNAc(2)-dolichol diphosphate to form Man(3)GlcNAc(2)-dolichol diphosphate.</text>
</comment>
<evidence type="ECO:0000313" key="14">
    <source>
        <dbReference type="RefSeq" id="XP_018330480.1"/>
    </source>
</evidence>
<dbReference type="InterPro" id="IPR001296">
    <property type="entry name" value="Glyco_trans_1"/>
</dbReference>
<evidence type="ECO:0000256" key="9">
    <source>
        <dbReference type="ARBA" id="ARBA00045104"/>
    </source>
</evidence>
<dbReference type="InterPro" id="IPR027054">
    <property type="entry name" value="ALG2"/>
</dbReference>
<evidence type="ECO:0000256" key="6">
    <source>
        <dbReference type="ARBA" id="ARBA00022989"/>
    </source>
</evidence>
<keyword evidence="7" id="KW-0472">Membrane</keyword>
<reference evidence="14 15" key="1">
    <citation type="submission" date="2025-04" db="UniProtKB">
        <authorList>
            <consortium name="RefSeq"/>
        </authorList>
    </citation>
    <scope>IDENTIFICATION</scope>
    <source>
        <tissue evidence="14 15">Entire body</tissue>
    </source>
</reference>
<dbReference type="SUPFAM" id="SSF53756">
    <property type="entry name" value="UDP-Glycosyltransferase/glycogen phosphorylase"/>
    <property type="match status" value="1"/>
</dbReference>
<comment type="similarity">
    <text evidence="10">Belongs to the glycosyltransferase group 1 family.</text>
</comment>
<comment type="catalytic activity">
    <reaction evidence="9 10">
        <text>an alpha-D-Man-(1-&gt;3)-beta-D-Man-(1-&gt;4)-beta-D-GlcNAc-(1-&gt;4)-alpha-D-GlcNAc-diphospho-di-trans,poly-cis-dolichol + GDP-alpha-D-mannose = an alpha-D-Man-(1-&gt;3)-[alpha-D-Man-(1-&gt;6)]-beta-D-Man-(1-&gt;4)-beta-D-GlcNAc-(1-&gt;4)-alpha-D-GlcNAc-diphospho-di-trans,poly-cis-dolichol + GDP + H(+)</text>
        <dbReference type="Rhea" id="RHEA:29519"/>
        <dbReference type="Rhea" id="RHEA-COMP:19513"/>
        <dbReference type="Rhea" id="RHEA-COMP:19515"/>
        <dbReference type="ChEBI" id="CHEBI:15378"/>
        <dbReference type="ChEBI" id="CHEBI:57527"/>
        <dbReference type="ChEBI" id="CHEBI:58189"/>
        <dbReference type="ChEBI" id="CHEBI:132510"/>
        <dbReference type="ChEBI" id="CHEBI:132511"/>
        <dbReference type="EC" id="2.4.1.257"/>
    </reaction>
    <physiologicalReaction direction="left-to-right" evidence="9 10">
        <dbReference type="Rhea" id="RHEA:29520"/>
    </physiologicalReaction>
</comment>
<dbReference type="GO" id="GO:0004378">
    <property type="term" value="F:GDP-Man:Man(1)GlcNAc(2)-PP-Dol alpha-1,3-mannosyltransferase activity"/>
    <property type="evidence" value="ECO:0007669"/>
    <property type="project" value="UniProtKB-UniRule"/>
</dbReference>
<keyword evidence="4" id="KW-0812">Transmembrane</keyword>
<evidence type="ECO:0000256" key="2">
    <source>
        <dbReference type="ARBA" id="ARBA00022676"/>
    </source>
</evidence>
<gene>
    <name evidence="14 15" type="primary">LOC108740606</name>
</gene>
<comment type="subcellular location">
    <subcellularLocation>
        <location evidence="10">Endoplasmic reticulum membrane</location>
        <topology evidence="10">Single-pass membrane protein</topology>
    </subcellularLocation>
</comment>
<dbReference type="InterPro" id="IPR028098">
    <property type="entry name" value="Glyco_trans_4-like_N"/>
</dbReference>
<feature type="domain" description="Glycosyl transferase family 1" evidence="11">
    <location>
        <begin position="222"/>
        <end position="391"/>
    </location>
</feature>
<keyword evidence="6" id="KW-1133">Transmembrane helix</keyword>
<evidence type="ECO:0000259" key="12">
    <source>
        <dbReference type="Pfam" id="PF13439"/>
    </source>
</evidence>
<dbReference type="EC" id="2.4.1.257" evidence="10"/>
<evidence type="ECO:0000256" key="3">
    <source>
        <dbReference type="ARBA" id="ARBA00022679"/>
    </source>
</evidence>
<dbReference type="Pfam" id="PF00534">
    <property type="entry name" value="Glycos_transf_1"/>
    <property type="match status" value="1"/>
</dbReference>
<evidence type="ECO:0000256" key="8">
    <source>
        <dbReference type="ARBA" id="ARBA00045103"/>
    </source>
</evidence>
<evidence type="ECO:0000259" key="11">
    <source>
        <dbReference type="Pfam" id="PF00534"/>
    </source>
</evidence>
<dbReference type="AlphaFoldDB" id="A0A1W4XDQ1"/>
<evidence type="ECO:0000313" key="15">
    <source>
        <dbReference type="RefSeq" id="XP_025836397.1"/>
    </source>
</evidence>
<dbReference type="GO" id="GO:0102704">
    <property type="term" value="F:GDP-Man:Man(2)GlcNAc(2)-PP-Dol alpha-1,6-mannosyltransferase activity"/>
    <property type="evidence" value="ECO:0007669"/>
    <property type="project" value="UniProtKB-UniRule"/>
</dbReference>
<evidence type="ECO:0000313" key="13">
    <source>
        <dbReference type="Proteomes" id="UP000192223"/>
    </source>
</evidence>
<organism evidence="13 14">
    <name type="scientific">Agrilus planipennis</name>
    <name type="common">Emerald ash borer</name>
    <name type="synonym">Agrilus marcopoli</name>
    <dbReference type="NCBI Taxonomy" id="224129"/>
    <lineage>
        <taxon>Eukaryota</taxon>
        <taxon>Metazoa</taxon>
        <taxon>Ecdysozoa</taxon>
        <taxon>Arthropoda</taxon>
        <taxon>Hexapoda</taxon>
        <taxon>Insecta</taxon>
        <taxon>Pterygota</taxon>
        <taxon>Neoptera</taxon>
        <taxon>Endopterygota</taxon>
        <taxon>Coleoptera</taxon>
        <taxon>Polyphaga</taxon>
        <taxon>Elateriformia</taxon>
        <taxon>Buprestoidea</taxon>
        <taxon>Buprestidae</taxon>
        <taxon>Agrilinae</taxon>
        <taxon>Agrilus</taxon>
    </lineage>
</organism>
<keyword evidence="2 10" id="KW-0328">Glycosyltransferase</keyword>
<evidence type="ECO:0000256" key="7">
    <source>
        <dbReference type="ARBA" id="ARBA00023136"/>
    </source>
</evidence>